<keyword evidence="1" id="KW-0472">Membrane</keyword>
<feature type="transmembrane region" description="Helical" evidence="1">
    <location>
        <begin position="21"/>
        <end position="38"/>
    </location>
</feature>
<dbReference type="OrthoDB" id="2861748at2"/>
<keyword evidence="1" id="KW-1133">Transmembrane helix</keyword>
<feature type="transmembrane region" description="Helical" evidence="1">
    <location>
        <begin position="69"/>
        <end position="97"/>
    </location>
</feature>
<comment type="caution">
    <text evidence="2">The sequence shown here is derived from an EMBL/GenBank/DDBJ whole genome shotgun (WGS) entry which is preliminary data.</text>
</comment>
<keyword evidence="1" id="KW-0812">Transmembrane</keyword>
<feature type="transmembrane region" description="Helical" evidence="1">
    <location>
        <begin position="109"/>
        <end position="132"/>
    </location>
</feature>
<sequence length="393" mass="46254">MNTILTFLNGFVQYRRGKQTGLAGLLGLIIFVLAVYRWDITYPILESLKIIDFFDNLGLIYEGEPGTTLYAIMLFLSRAAIVIMFFLAVALILSLFLMIIGSSKLGQNLLAYVVLTIMIPLLIVWMLGYYIAYCFGFRTKKEKAEESYENWHQETFGEHSDRYKEEQLKYEESRLSPSDLLKKYCTTYYIEDTISHLNRLPIFGDTVFMLGETYDGSLYILMPDPLLKYNRKMDIEYRRDYSTPIKAVPFTVKNVVLEKKDDSNIMKYRPEKMVISLKKNPEYNVNSELIKYEFLVDIDFWDIKSFYMPDIDIKDIKHYISSFGKRNDYRIYLEDKVEKYFSQKQHLLNFLYRDISSEKFQEVTNDLKELNATNEDIVKMINDSPKILGVNNE</sequence>
<dbReference type="AlphaFoldDB" id="A0A0J1I6T6"/>
<evidence type="ECO:0000313" key="2">
    <source>
        <dbReference type="EMBL" id="KLV21674.1"/>
    </source>
</evidence>
<dbReference type="PATRIC" id="fig|1397.4.peg.3665"/>
<reference evidence="2 3" key="1">
    <citation type="submission" date="2015-05" db="EMBL/GenBank/DDBJ databases">
        <title>Whole genome sequence and identification of bacterial endophytes from Costus igneus.</title>
        <authorList>
            <person name="Lee Y.P."/>
            <person name="Gan H.M."/>
            <person name="Eng W."/>
            <person name="Wheatley M.S."/>
            <person name="Caraballo A."/>
            <person name="Polter S."/>
            <person name="Savka M.A."/>
            <person name="Hudson A.O."/>
        </authorList>
    </citation>
    <scope>NUCLEOTIDE SEQUENCE [LARGE SCALE GENOMIC DNA]</scope>
    <source>
        <strain evidence="2 3">RIT379</strain>
    </source>
</reference>
<evidence type="ECO:0000256" key="1">
    <source>
        <dbReference type="SAM" id="Phobius"/>
    </source>
</evidence>
<dbReference type="RefSeq" id="WP_047944558.1">
    <property type="nucleotide sequence ID" value="NZ_JBCLPU010000012.1"/>
</dbReference>
<name>A0A0J1I6T6_NIACI</name>
<protein>
    <submittedName>
        <fullName evidence="2">Uncharacterized protein</fullName>
    </submittedName>
</protein>
<dbReference type="Proteomes" id="UP000036045">
    <property type="component" value="Unassembled WGS sequence"/>
</dbReference>
<evidence type="ECO:0000313" key="3">
    <source>
        <dbReference type="Proteomes" id="UP000036045"/>
    </source>
</evidence>
<keyword evidence="3" id="KW-1185">Reference proteome</keyword>
<accession>A0A0J1I6T6</accession>
<proteinExistence type="predicted"/>
<dbReference type="EMBL" id="LDPH01000036">
    <property type="protein sequence ID" value="KLV21674.1"/>
    <property type="molecule type" value="Genomic_DNA"/>
</dbReference>
<organism evidence="2 3">
    <name type="scientific">Niallia circulans</name>
    <name type="common">Bacillus circulans</name>
    <dbReference type="NCBI Taxonomy" id="1397"/>
    <lineage>
        <taxon>Bacteria</taxon>
        <taxon>Bacillati</taxon>
        <taxon>Bacillota</taxon>
        <taxon>Bacilli</taxon>
        <taxon>Bacillales</taxon>
        <taxon>Bacillaceae</taxon>
        <taxon>Niallia</taxon>
    </lineage>
</organism>
<gene>
    <name evidence="2" type="ORF">ABW02_22740</name>
</gene>